<dbReference type="OrthoDB" id="17458at2759"/>
<evidence type="ECO:0000256" key="2">
    <source>
        <dbReference type="ARBA" id="ARBA00004574"/>
    </source>
</evidence>
<evidence type="ECO:0000256" key="11">
    <source>
        <dbReference type="ARBA" id="ARBA00048679"/>
    </source>
</evidence>
<evidence type="ECO:0000256" key="4">
    <source>
        <dbReference type="ARBA" id="ARBA00012513"/>
    </source>
</evidence>
<proteinExistence type="predicted"/>
<feature type="region of interest" description="Disordered" evidence="12">
    <location>
        <begin position="1"/>
        <end position="21"/>
    </location>
</feature>
<dbReference type="GO" id="GO:0005524">
    <property type="term" value="F:ATP binding"/>
    <property type="evidence" value="ECO:0007669"/>
    <property type="project" value="InterPro"/>
</dbReference>
<evidence type="ECO:0000256" key="9">
    <source>
        <dbReference type="ARBA" id="ARBA00033194"/>
    </source>
</evidence>
<comment type="function">
    <text evidence="1">Component of the EKC/KEOPS complex that is required for the formation of a threonylcarbamoyl group on adenosine at position 37 (t(6)A37) in tRNAs that read codons beginning with adenine. The complex is probably involved in the transfer of the threonylcarbamoyl moiety of threonylcarbamoyl-AMP (TC-AMP) to the N6 group of A37. BUD32 has ATPase activity in the context of the EKC/KEOPS complex and likely plays a supporting role to the catalytic subunit KAE1. The EKC/KEOPS complex also promotes both telomere uncapping and telomere elongation. The complex is required for efficient recruitment of transcriptional coactivators.</text>
</comment>
<gene>
    <name evidence="14" type="ORF">PNAL_LOCUS9075</name>
</gene>
<feature type="domain" description="Protein kinase" evidence="13">
    <location>
        <begin position="1"/>
        <end position="159"/>
    </location>
</feature>
<evidence type="ECO:0000256" key="5">
    <source>
        <dbReference type="ARBA" id="ARBA00013948"/>
    </source>
</evidence>
<evidence type="ECO:0000313" key="15">
    <source>
        <dbReference type="Proteomes" id="UP001153461"/>
    </source>
</evidence>
<protein>
    <recommendedName>
        <fullName evidence="6">EKC/KEOPS complex subunit BUD32</fullName>
        <ecNumber evidence="4">2.7.11.1</ecNumber>
    </recommendedName>
    <alternativeName>
        <fullName evidence="8 9">Atypical Serine/threonine protein kinase BUD32</fullName>
    </alternativeName>
    <alternativeName>
        <fullName evidence="5">EKC/KEOPS complex subunit bud32</fullName>
    </alternativeName>
</protein>
<evidence type="ECO:0000256" key="10">
    <source>
        <dbReference type="ARBA" id="ARBA00047899"/>
    </source>
</evidence>
<evidence type="ECO:0000259" key="13">
    <source>
        <dbReference type="PROSITE" id="PS50011"/>
    </source>
</evidence>
<dbReference type="GO" id="GO:0004674">
    <property type="term" value="F:protein serine/threonine kinase activity"/>
    <property type="evidence" value="ECO:0007669"/>
    <property type="project" value="UniProtKB-EC"/>
</dbReference>
<evidence type="ECO:0000256" key="6">
    <source>
        <dbReference type="ARBA" id="ARBA00019973"/>
    </source>
</evidence>
<comment type="caution">
    <text evidence="14">The sequence shown here is derived from an EMBL/GenBank/DDBJ whole genome shotgun (WGS) entry which is preliminary data.</text>
</comment>
<dbReference type="InterPro" id="IPR000719">
    <property type="entry name" value="Prot_kinase_dom"/>
</dbReference>
<dbReference type="PROSITE" id="PS00109">
    <property type="entry name" value="PROTEIN_KINASE_TYR"/>
    <property type="match status" value="1"/>
</dbReference>
<evidence type="ECO:0000256" key="8">
    <source>
        <dbReference type="ARBA" id="ARBA00030980"/>
    </source>
</evidence>
<dbReference type="InterPro" id="IPR008266">
    <property type="entry name" value="Tyr_kinase_AS"/>
</dbReference>
<comment type="catalytic activity">
    <reaction evidence="10">
        <text>L-threonyl-[protein] + ATP = O-phospho-L-threonyl-[protein] + ADP + H(+)</text>
        <dbReference type="Rhea" id="RHEA:46608"/>
        <dbReference type="Rhea" id="RHEA-COMP:11060"/>
        <dbReference type="Rhea" id="RHEA-COMP:11605"/>
        <dbReference type="ChEBI" id="CHEBI:15378"/>
        <dbReference type="ChEBI" id="CHEBI:30013"/>
        <dbReference type="ChEBI" id="CHEBI:30616"/>
        <dbReference type="ChEBI" id="CHEBI:61977"/>
        <dbReference type="ChEBI" id="CHEBI:456216"/>
        <dbReference type="EC" id="2.7.11.1"/>
    </reaction>
</comment>
<dbReference type="PROSITE" id="PS50011">
    <property type="entry name" value="PROTEIN_KINASE_DOM"/>
    <property type="match status" value="1"/>
</dbReference>
<dbReference type="EC" id="2.7.11.1" evidence="4"/>
<evidence type="ECO:0000313" key="14">
    <source>
        <dbReference type="EMBL" id="CAG8266580.1"/>
    </source>
</evidence>
<dbReference type="Proteomes" id="UP001153461">
    <property type="component" value="Unassembled WGS sequence"/>
</dbReference>
<dbReference type="InterPro" id="IPR011009">
    <property type="entry name" value="Kinase-like_dom_sf"/>
</dbReference>
<sequence length="159" mass="18072">MINPDERFFSEGPGYFGPRENPATETHCNVWDWDQLRWIKVKGTAKIFPPGEDVEASVLARFADYLSPEFRVITVDDDGLLTGVSTDPEEDTSKTTDVLEGNEPAQQAATTPFRFEWLQQLTQLVDFLNLELGIIHQDIAPRNLLVDPETDKIILFDFD</sequence>
<dbReference type="EMBL" id="CAJVNV010000614">
    <property type="protein sequence ID" value="CAG8266580.1"/>
    <property type="molecule type" value="Genomic_DNA"/>
</dbReference>
<comment type="subunit">
    <text evidence="3">Component of the EKC/KEOPS complex composed of at least BUD32, CGI121, GON7, KAE1 and PCC1; the whole complex dimerizes.</text>
</comment>
<dbReference type="SUPFAM" id="SSF56112">
    <property type="entry name" value="Protein kinase-like (PK-like)"/>
    <property type="match status" value="1"/>
</dbReference>
<reference evidence="14" key="1">
    <citation type="submission" date="2021-07" db="EMBL/GenBank/DDBJ databases">
        <authorList>
            <person name="Branca A.L. A."/>
        </authorList>
    </citation>
    <scope>NUCLEOTIDE SEQUENCE</scope>
</reference>
<keyword evidence="7" id="KW-0158">Chromosome</keyword>
<dbReference type="AlphaFoldDB" id="A0A9W4IDP6"/>
<dbReference type="GO" id="GO:0000781">
    <property type="term" value="C:chromosome, telomeric region"/>
    <property type="evidence" value="ECO:0007669"/>
    <property type="project" value="UniProtKB-SubCell"/>
</dbReference>
<evidence type="ECO:0000256" key="7">
    <source>
        <dbReference type="ARBA" id="ARBA00022895"/>
    </source>
</evidence>
<organism evidence="14 15">
    <name type="scientific">Penicillium nalgiovense</name>
    <dbReference type="NCBI Taxonomy" id="60175"/>
    <lineage>
        <taxon>Eukaryota</taxon>
        <taxon>Fungi</taxon>
        <taxon>Dikarya</taxon>
        <taxon>Ascomycota</taxon>
        <taxon>Pezizomycotina</taxon>
        <taxon>Eurotiomycetes</taxon>
        <taxon>Eurotiomycetidae</taxon>
        <taxon>Eurotiales</taxon>
        <taxon>Aspergillaceae</taxon>
        <taxon>Penicillium</taxon>
    </lineage>
</organism>
<evidence type="ECO:0000256" key="1">
    <source>
        <dbReference type="ARBA" id="ARBA00003747"/>
    </source>
</evidence>
<feature type="region of interest" description="Disordered" evidence="12">
    <location>
        <begin position="82"/>
        <end position="104"/>
    </location>
</feature>
<comment type="subcellular location">
    <subcellularLocation>
        <location evidence="2">Chromosome</location>
        <location evidence="2">Telomere</location>
    </subcellularLocation>
</comment>
<name>A0A9W4IDP6_PENNA</name>
<evidence type="ECO:0000256" key="3">
    <source>
        <dbReference type="ARBA" id="ARBA00011534"/>
    </source>
</evidence>
<dbReference type="Gene3D" id="1.10.510.10">
    <property type="entry name" value="Transferase(Phosphotransferase) domain 1"/>
    <property type="match status" value="1"/>
</dbReference>
<keyword evidence="7" id="KW-0779">Telomere</keyword>
<evidence type="ECO:0000256" key="12">
    <source>
        <dbReference type="SAM" id="MobiDB-lite"/>
    </source>
</evidence>
<comment type="catalytic activity">
    <reaction evidence="11">
        <text>L-seryl-[protein] + ATP = O-phospho-L-seryl-[protein] + ADP + H(+)</text>
        <dbReference type="Rhea" id="RHEA:17989"/>
        <dbReference type="Rhea" id="RHEA-COMP:9863"/>
        <dbReference type="Rhea" id="RHEA-COMP:11604"/>
        <dbReference type="ChEBI" id="CHEBI:15378"/>
        <dbReference type="ChEBI" id="CHEBI:29999"/>
        <dbReference type="ChEBI" id="CHEBI:30616"/>
        <dbReference type="ChEBI" id="CHEBI:83421"/>
        <dbReference type="ChEBI" id="CHEBI:456216"/>
        <dbReference type="EC" id="2.7.11.1"/>
    </reaction>
</comment>
<accession>A0A9W4IDP6</accession>